<gene>
    <name evidence="11" type="ORF">L9S41_12595</name>
</gene>
<keyword evidence="12" id="KW-1185">Reference proteome</keyword>
<dbReference type="NCBIfam" id="NF041515">
    <property type="entry name" value="GspC_delta"/>
    <property type="match status" value="1"/>
</dbReference>
<protein>
    <recommendedName>
        <fullName evidence="10">Type II secretion system protein GspC N-terminal domain-containing protein</fullName>
    </recommendedName>
</protein>
<keyword evidence="5 9" id="KW-0812">Transmembrane</keyword>
<dbReference type="Proteomes" id="UP001060414">
    <property type="component" value="Chromosome"/>
</dbReference>
<evidence type="ECO:0000256" key="7">
    <source>
        <dbReference type="ARBA" id="ARBA00022989"/>
    </source>
</evidence>
<evidence type="ECO:0000256" key="4">
    <source>
        <dbReference type="ARBA" id="ARBA00022519"/>
    </source>
</evidence>
<evidence type="ECO:0000256" key="3">
    <source>
        <dbReference type="ARBA" id="ARBA00022475"/>
    </source>
</evidence>
<proteinExistence type="predicted"/>
<dbReference type="EMBL" id="CP092109">
    <property type="protein sequence ID" value="UWZ78514.1"/>
    <property type="molecule type" value="Genomic_DNA"/>
</dbReference>
<comment type="subcellular location">
    <subcellularLocation>
        <location evidence="1">Cell inner membrane</location>
    </subcellularLocation>
</comment>
<dbReference type="SUPFAM" id="SSF50156">
    <property type="entry name" value="PDZ domain-like"/>
    <property type="match status" value="1"/>
</dbReference>
<evidence type="ECO:0000313" key="12">
    <source>
        <dbReference type="Proteomes" id="UP001060414"/>
    </source>
</evidence>
<evidence type="ECO:0000256" key="6">
    <source>
        <dbReference type="ARBA" id="ARBA00022927"/>
    </source>
</evidence>
<dbReference type="InterPro" id="IPR036034">
    <property type="entry name" value="PDZ_sf"/>
</dbReference>
<evidence type="ECO:0000256" key="9">
    <source>
        <dbReference type="SAM" id="Phobius"/>
    </source>
</evidence>
<evidence type="ECO:0000256" key="2">
    <source>
        <dbReference type="ARBA" id="ARBA00022448"/>
    </source>
</evidence>
<keyword evidence="4" id="KW-0997">Cell inner membrane</keyword>
<keyword evidence="3" id="KW-1003">Cell membrane</keyword>
<sequence>MTAQALFHRYFPGIYLALAALLGLTAGWVAVVMIDIWLAPPVATADLRQEGRAAIEQRRPLSDFEIILSRNIFDSTGPLIVALEDLPTAPATPTAPARDEAPAARPARANLTLIGTVVAGEQSLALIQEGRDTALYRLDEEVPGGGVVEEIDRNLVVLRHPDGSRENLMLPVDGAPAAAPATRRAAAAAAAPEESVAVRYNIQQIGDNKWQIPRQTAEDARGNLNELLRQARMEPRIVGGETQGFIVRMIRPNSFLDMLGIRRGDILMEINNIQLNSPERALQIFQQLREARNIAVSLVRNGEPMTFEYEIN</sequence>
<evidence type="ECO:0000256" key="5">
    <source>
        <dbReference type="ARBA" id="ARBA00022692"/>
    </source>
</evidence>
<dbReference type="RefSeq" id="WP_260746867.1">
    <property type="nucleotide sequence ID" value="NZ_CP092109.1"/>
</dbReference>
<dbReference type="Gene3D" id="2.30.30.830">
    <property type="match status" value="1"/>
</dbReference>
<dbReference type="Pfam" id="PF11356">
    <property type="entry name" value="T2SSC"/>
    <property type="match status" value="1"/>
</dbReference>
<dbReference type="Gene3D" id="2.30.42.10">
    <property type="match status" value="1"/>
</dbReference>
<feature type="domain" description="Type II secretion system protein GspC N-terminal" evidence="10">
    <location>
        <begin position="93"/>
        <end position="170"/>
    </location>
</feature>
<keyword evidence="7 9" id="KW-1133">Transmembrane helix</keyword>
<evidence type="ECO:0000259" key="10">
    <source>
        <dbReference type="Pfam" id="PF11356"/>
    </source>
</evidence>
<name>A0ABY5ZL96_9BACT</name>
<evidence type="ECO:0000256" key="1">
    <source>
        <dbReference type="ARBA" id="ARBA00004533"/>
    </source>
</evidence>
<feature type="transmembrane region" description="Helical" evidence="9">
    <location>
        <begin position="12"/>
        <end position="39"/>
    </location>
</feature>
<organism evidence="11 12">
    <name type="scientific">Geoalkalibacter halelectricus</name>
    <dbReference type="NCBI Taxonomy" id="2847045"/>
    <lineage>
        <taxon>Bacteria</taxon>
        <taxon>Pseudomonadati</taxon>
        <taxon>Thermodesulfobacteriota</taxon>
        <taxon>Desulfuromonadia</taxon>
        <taxon>Desulfuromonadales</taxon>
        <taxon>Geoalkalibacteraceae</taxon>
        <taxon>Geoalkalibacter</taxon>
    </lineage>
</organism>
<reference evidence="11" key="1">
    <citation type="journal article" date="2022" name="Environ. Microbiol.">
        <title>Geoalkalibacter halelectricus SAP #1 sp. nov. possessing extracellular electron transfer and mineral#reducing capabilities from a haloalkaline environment.</title>
        <authorList>
            <person name="Yadav S."/>
            <person name="Singh R."/>
            <person name="Sundharam S.S."/>
            <person name="Chaudhary S."/>
            <person name="Krishnamurthi S."/>
            <person name="Patil S.A."/>
        </authorList>
    </citation>
    <scope>NUCLEOTIDE SEQUENCE</scope>
    <source>
        <strain evidence="11">SAP-1</strain>
    </source>
</reference>
<keyword evidence="2" id="KW-0813">Transport</keyword>
<accession>A0ABY5ZL96</accession>
<keyword evidence="6" id="KW-0653">Protein transport</keyword>
<evidence type="ECO:0000313" key="11">
    <source>
        <dbReference type="EMBL" id="UWZ78514.1"/>
    </source>
</evidence>
<dbReference type="InterPro" id="IPR024961">
    <property type="entry name" value="T2SS_GspC_N"/>
</dbReference>
<evidence type="ECO:0000256" key="8">
    <source>
        <dbReference type="ARBA" id="ARBA00023136"/>
    </source>
</evidence>
<keyword evidence="8 9" id="KW-0472">Membrane</keyword>